<accession>A0AAV1IB39</accession>
<reference evidence="2 3" key="1">
    <citation type="submission" date="2023-10" db="EMBL/GenBank/DDBJ databases">
        <authorList>
            <person name="Maclean D."/>
            <person name="Macfadyen A."/>
        </authorList>
    </citation>
    <scope>NUCLEOTIDE SEQUENCE [LARGE SCALE GENOMIC DNA]</scope>
</reference>
<sequence length="254" mass="28470">MYRVVIIIVSQFIKGGFNGCYNTASSLQHLVVLSLLLLTFSAVLLVELAIIVVGSRGTPLEVSKRRLMRPLLTIQLALWVLQLMLAVYGSWVVSAQPLTLPEEACWYRYNRKQILRDLLYTAWGLSVYDWLRVLVFYNMFPVADDLRSWLRRIKLVSCMLGSRKVFKAVQGHIGAGPKGELSQLYGGVMHGVDLTPTDQLAAMLLLRQVQNARRHRHAQDRRVDPGAAPGNQARCAMLCQGKSLPLSASQAWHG</sequence>
<dbReference type="EMBL" id="CAUYUE010000008">
    <property type="protein sequence ID" value="CAK0783154.1"/>
    <property type="molecule type" value="Genomic_DNA"/>
</dbReference>
<dbReference type="Proteomes" id="UP001314263">
    <property type="component" value="Unassembled WGS sequence"/>
</dbReference>
<feature type="transmembrane region" description="Helical" evidence="1">
    <location>
        <begin position="118"/>
        <end position="140"/>
    </location>
</feature>
<keyword evidence="1" id="KW-1133">Transmembrane helix</keyword>
<gene>
    <name evidence="2" type="ORF">CVIRNUC_006353</name>
</gene>
<feature type="transmembrane region" description="Helical" evidence="1">
    <location>
        <begin position="31"/>
        <end position="55"/>
    </location>
</feature>
<protein>
    <submittedName>
        <fullName evidence="2">Uncharacterized protein</fullName>
    </submittedName>
</protein>
<keyword evidence="3" id="KW-1185">Reference proteome</keyword>
<comment type="caution">
    <text evidence="2">The sequence shown here is derived from an EMBL/GenBank/DDBJ whole genome shotgun (WGS) entry which is preliminary data.</text>
</comment>
<evidence type="ECO:0000256" key="1">
    <source>
        <dbReference type="SAM" id="Phobius"/>
    </source>
</evidence>
<evidence type="ECO:0000313" key="2">
    <source>
        <dbReference type="EMBL" id="CAK0783154.1"/>
    </source>
</evidence>
<feature type="transmembrane region" description="Helical" evidence="1">
    <location>
        <begin position="76"/>
        <end position="98"/>
    </location>
</feature>
<keyword evidence="1" id="KW-0812">Transmembrane</keyword>
<name>A0AAV1IB39_9CHLO</name>
<evidence type="ECO:0000313" key="3">
    <source>
        <dbReference type="Proteomes" id="UP001314263"/>
    </source>
</evidence>
<organism evidence="2 3">
    <name type="scientific">Coccomyxa viridis</name>
    <dbReference type="NCBI Taxonomy" id="1274662"/>
    <lineage>
        <taxon>Eukaryota</taxon>
        <taxon>Viridiplantae</taxon>
        <taxon>Chlorophyta</taxon>
        <taxon>core chlorophytes</taxon>
        <taxon>Trebouxiophyceae</taxon>
        <taxon>Trebouxiophyceae incertae sedis</taxon>
        <taxon>Coccomyxaceae</taxon>
        <taxon>Coccomyxa</taxon>
    </lineage>
</organism>
<proteinExistence type="predicted"/>
<keyword evidence="1" id="KW-0472">Membrane</keyword>
<dbReference type="AlphaFoldDB" id="A0AAV1IB39"/>